<evidence type="ECO:0008006" key="2">
    <source>
        <dbReference type="Google" id="ProtNLM"/>
    </source>
</evidence>
<protein>
    <recommendedName>
        <fullName evidence="2">Tetratricopeptide repeat protein</fullName>
    </recommendedName>
</protein>
<reference evidence="1" key="1">
    <citation type="journal article" date="2020" name="Nature">
        <title>Giant virus diversity and host interactions through global metagenomics.</title>
        <authorList>
            <person name="Schulz F."/>
            <person name="Roux S."/>
            <person name="Paez-Espino D."/>
            <person name="Jungbluth S."/>
            <person name="Walsh D.A."/>
            <person name="Denef V.J."/>
            <person name="McMahon K.D."/>
            <person name="Konstantinidis K.T."/>
            <person name="Eloe-Fadrosh E.A."/>
            <person name="Kyrpides N.C."/>
            <person name="Woyke T."/>
        </authorList>
    </citation>
    <scope>NUCLEOTIDE SEQUENCE</scope>
    <source>
        <strain evidence="1">GVMAG-M-3300023179-71</strain>
    </source>
</reference>
<dbReference type="EMBL" id="MN739879">
    <property type="protein sequence ID" value="QHT75514.1"/>
    <property type="molecule type" value="Genomic_DNA"/>
</dbReference>
<evidence type="ECO:0000313" key="1">
    <source>
        <dbReference type="EMBL" id="QHT75514.1"/>
    </source>
</evidence>
<dbReference type="InterPro" id="IPR011990">
    <property type="entry name" value="TPR-like_helical_dom_sf"/>
</dbReference>
<dbReference type="SUPFAM" id="SSF48452">
    <property type="entry name" value="TPR-like"/>
    <property type="match status" value="1"/>
</dbReference>
<dbReference type="AlphaFoldDB" id="A0A6C0H4P6"/>
<proteinExistence type="predicted"/>
<sequence length="301" mass="36586">MEEEFNLIKETRLIEEIKRKNNIYNNCELAKYYGLFETHYEKGIKILTDLVYNNIDLNRNWNDYFGVWKKYEDEEYQSKRIYHFKNCIIYLGLIYYNYGLKENAIECWLYGIKKMAEFEFESDSIEIKSHVAKYYLINNEIDKMKEFLLNEINNNTSFKNDAKFLLGKYYIELGDINNGISLLNSGYHEDLFEYLGIYYYESRNYGIAFTYLKKVQSVYLSIVKWQNWKTLLYLGKYYENIEKNNENAYKYYCQALDNIITFRNRCINNKYLLDRKFDNDEENIEKNIYLLDILVSYGIKK</sequence>
<organism evidence="1">
    <name type="scientific">viral metagenome</name>
    <dbReference type="NCBI Taxonomy" id="1070528"/>
    <lineage>
        <taxon>unclassified sequences</taxon>
        <taxon>metagenomes</taxon>
        <taxon>organismal metagenomes</taxon>
    </lineage>
</organism>
<accession>A0A6C0H4P6</accession>
<name>A0A6C0H4P6_9ZZZZ</name>